<dbReference type="GO" id="GO:0006629">
    <property type="term" value="P:lipid metabolic process"/>
    <property type="evidence" value="ECO:0007669"/>
    <property type="project" value="InterPro"/>
</dbReference>
<feature type="signal peptide" evidence="2">
    <location>
        <begin position="1"/>
        <end position="29"/>
    </location>
</feature>
<dbReference type="InterPro" id="IPR035669">
    <property type="entry name" value="SGNH_plant_lipase-like"/>
</dbReference>
<accession>A0AAV2CHL7</accession>
<dbReference type="InterPro" id="IPR001087">
    <property type="entry name" value="GDSL"/>
</dbReference>
<evidence type="ECO:0000313" key="4">
    <source>
        <dbReference type="Proteomes" id="UP001497516"/>
    </source>
</evidence>
<dbReference type="FunFam" id="3.40.50.1110:FF:000003">
    <property type="entry name" value="GDSL esterase/lipase APG"/>
    <property type="match status" value="1"/>
</dbReference>
<dbReference type="EMBL" id="OZ034813">
    <property type="protein sequence ID" value="CAL1355529.1"/>
    <property type="molecule type" value="Genomic_DNA"/>
</dbReference>
<feature type="chain" id="PRO_5043707564" description="GDSL esterase/lipase EXL3" evidence="2">
    <location>
        <begin position="30"/>
        <end position="330"/>
    </location>
</feature>
<keyword evidence="4" id="KW-1185">Reference proteome</keyword>
<dbReference type="PANTHER" id="PTHR45642:SF135">
    <property type="entry name" value="GDSL ESTERASE_LIPASE EXL2"/>
    <property type="match status" value="1"/>
</dbReference>
<dbReference type="CDD" id="cd01837">
    <property type="entry name" value="SGNH_plant_lipase_like"/>
    <property type="match status" value="1"/>
</dbReference>
<protein>
    <recommendedName>
        <fullName evidence="5">GDSL esterase/lipase EXL3</fullName>
    </recommendedName>
</protein>
<evidence type="ECO:0000256" key="1">
    <source>
        <dbReference type="ARBA" id="ARBA00008668"/>
    </source>
</evidence>
<comment type="similarity">
    <text evidence="1">Belongs to the 'GDSL' lipolytic enzyme family.</text>
</comment>
<organism evidence="3 4">
    <name type="scientific">Linum trigynum</name>
    <dbReference type="NCBI Taxonomy" id="586398"/>
    <lineage>
        <taxon>Eukaryota</taxon>
        <taxon>Viridiplantae</taxon>
        <taxon>Streptophyta</taxon>
        <taxon>Embryophyta</taxon>
        <taxon>Tracheophyta</taxon>
        <taxon>Spermatophyta</taxon>
        <taxon>Magnoliopsida</taxon>
        <taxon>eudicotyledons</taxon>
        <taxon>Gunneridae</taxon>
        <taxon>Pentapetalae</taxon>
        <taxon>rosids</taxon>
        <taxon>fabids</taxon>
        <taxon>Malpighiales</taxon>
        <taxon>Linaceae</taxon>
        <taxon>Linum</taxon>
    </lineage>
</organism>
<evidence type="ECO:0008006" key="5">
    <source>
        <dbReference type="Google" id="ProtNLM"/>
    </source>
</evidence>
<dbReference type="GO" id="GO:0016298">
    <property type="term" value="F:lipase activity"/>
    <property type="evidence" value="ECO:0007669"/>
    <property type="project" value="InterPro"/>
</dbReference>
<dbReference type="PANTHER" id="PTHR45642">
    <property type="entry name" value="GDSL ESTERASE/LIPASE EXL3"/>
    <property type="match status" value="1"/>
</dbReference>
<dbReference type="Proteomes" id="UP001497516">
    <property type="component" value="Chromosome 1"/>
</dbReference>
<gene>
    <name evidence="3" type="ORF">LTRI10_LOCUS3285</name>
</gene>
<dbReference type="InterPro" id="IPR008265">
    <property type="entry name" value="Lipase_GDSL_AS"/>
</dbReference>
<name>A0AAV2CHL7_9ROSI</name>
<dbReference type="InterPro" id="IPR050592">
    <property type="entry name" value="GDSL_lipolytic_enzyme"/>
</dbReference>
<dbReference type="InterPro" id="IPR036514">
    <property type="entry name" value="SGNH_hydro_sf"/>
</dbReference>
<evidence type="ECO:0000313" key="3">
    <source>
        <dbReference type="EMBL" id="CAL1355529.1"/>
    </source>
</evidence>
<dbReference type="GO" id="GO:0005576">
    <property type="term" value="C:extracellular region"/>
    <property type="evidence" value="ECO:0007669"/>
    <property type="project" value="TreeGrafter"/>
</dbReference>
<reference evidence="3 4" key="1">
    <citation type="submission" date="2024-04" db="EMBL/GenBank/DDBJ databases">
        <authorList>
            <person name="Fracassetti M."/>
        </authorList>
    </citation>
    <scope>NUCLEOTIDE SEQUENCE [LARGE SCALE GENOMIC DNA]</scope>
</reference>
<dbReference type="PROSITE" id="PS01098">
    <property type="entry name" value="LIPASE_GDSL_SER"/>
    <property type="match status" value="1"/>
</dbReference>
<proteinExistence type="inferred from homology"/>
<evidence type="ECO:0000256" key="2">
    <source>
        <dbReference type="SAM" id="SignalP"/>
    </source>
</evidence>
<dbReference type="Gene3D" id="3.40.50.1110">
    <property type="entry name" value="SGNH hydrolase"/>
    <property type="match status" value="1"/>
</dbReference>
<sequence>MTSSSIPFSSFAVLLVGLILLFVAGPASARIQIPAALVFGDSIVDTGNNNEILTSPARSNFPPYGRDFYGGIPTGRFSNGKVPSDFLVEELGIKDTLPPYKDPKLTPEDLLTGVCFASGGVGYDDLSSKTASVPPLSEQLREFKDNDIANTYFNIRLRELQYDFPTYADILVKSATNFVMDLYSVGSRRIGVFGAPPLGCIPSSRTVAGGLERKCNDKYNEASQLFNSKLSAGLNSLKENLDTATRVVYIDVYNPLLEVINNYQSYGFEVANKGCCGTGNLEASVSCNKFSPFTCPDASKYVFWDSYHPSEKAYKLLVSKLLTKYVPQLM</sequence>
<dbReference type="AlphaFoldDB" id="A0AAV2CHL7"/>
<keyword evidence="2" id="KW-0732">Signal</keyword>
<dbReference type="Pfam" id="PF00657">
    <property type="entry name" value="Lipase_GDSL"/>
    <property type="match status" value="1"/>
</dbReference>